<dbReference type="GO" id="GO:0016874">
    <property type="term" value="F:ligase activity"/>
    <property type="evidence" value="ECO:0007669"/>
    <property type="project" value="UniProtKB-UniRule"/>
</dbReference>
<feature type="active site" evidence="9">
    <location>
        <position position="24"/>
    </location>
</feature>
<evidence type="ECO:0000256" key="6">
    <source>
        <dbReference type="ARBA" id="ARBA00022833"/>
    </source>
</evidence>
<proteinExistence type="inferred from homology"/>
<dbReference type="InterPro" id="IPR017968">
    <property type="entry name" value="Acylphosphatase_CS"/>
</dbReference>
<dbReference type="Pfam" id="PF17788">
    <property type="entry name" value="HypF_C"/>
    <property type="match status" value="1"/>
</dbReference>
<keyword evidence="9" id="KW-0378">Hydrolase</keyword>
<dbReference type="Pfam" id="PF00708">
    <property type="entry name" value="Acylphosphatase"/>
    <property type="match status" value="1"/>
</dbReference>
<dbReference type="InterPro" id="IPR006070">
    <property type="entry name" value="Sua5-like_dom"/>
</dbReference>
<evidence type="ECO:0000256" key="7">
    <source>
        <dbReference type="ARBA" id="ARBA00048220"/>
    </source>
</evidence>
<organism evidence="12 13">
    <name type="scientific">Helicobacter canadensis MIT 98-5491</name>
    <dbReference type="NCBI Taxonomy" id="537970"/>
    <lineage>
        <taxon>Bacteria</taxon>
        <taxon>Pseudomonadati</taxon>
        <taxon>Campylobacterota</taxon>
        <taxon>Epsilonproteobacteria</taxon>
        <taxon>Campylobacterales</taxon>
        <taxon>Helicobacteraceae</taxon>
        <taxon>Helicobacter</taxon>
    </lineage>
</organism>
<dbReference type="InterPro" id="IPR036046">
    <property type="entry name" value="Acylphosphatase-like_dom_sf"/>
</dbReference>
<dbReference type="InterPro" id="IPR017945">
    <property type="entry name" value="DHBP_synth_RibB-like_a/b_dom"/>
</dbReference>
<dbReference type="SUPFAM" id="SSF54975">
    <property type="entry name" value="Acylphosphatase/BLUF domain-like"/>
    <property type="match status" value="1"/>
</dbReference>
<dbReference type="PIRSF" id="PIRSF006256">
    <property type="entry name" value="CMPcnvr_hdrg_mat"/>
    <property type="match status" value="1"/>
</dbReference>
<comment type="pathway">
    <text evidence="1">Protein modification; [NiFe] hydrogenase maturation.</text>
</comment>
<dbReference type="EC" id="6.2.-.-" evidence="8"/>
<dbReference type="Gene3D" id="3.30.420.40">
    <property type="match status" value="1"/>
</dbReference>
<comment type="catalytic activity">
    <reaction evidence="9">
        <text>an acyl phosphate + H2O = a carboxylate + phosphate + H(+)</text>
        <dbReference type="Rhea" id="RHEA:14965"/>
        <dbReference type="ChEBI" id="CHEBI:15377"/>
        <dbReference type="ChEBI" id="CHEBI:15378"/>
        <dbReference type="ChEBI" id="CHEBI:29067"/>
        <dbReference type="ChEBI" id="CHEBI:43474"/>
        <dbReference type="ChEBI" id="CHEBI:59918"/>
        <dbReference type="EC" id="3.6.1.7"/>
    </reaction>
</comment>
<dbReference type="STRING" id="537970.HCAN_0603"/>
<sequence length="775" mass="87596">MLQKIMEKTYILNLTGIVQGVGFRPFVYKIATQNHLKGYVLNNNQGVEILVQGNEKKLEKFFNDLKNPPKAAKIISISKKLIQTKKTFSTFLIQESQAHSIKTATIPADIALCESCKQEFLDPKNHRFLYPFISCTDCGGRYSLISVLPYDRKNTAMHSFVMCESCQKEYNDKTSRRFHSEINCCPTCGPQLFFTDELNYQGNFLPDSQIHSHLAKQDSPIKSALKALKEGKILALKGIGGYALICDATNANSIKALRERKNRPKKPFALMCKNIQMAKNYAYLNSQAIAMLNSSISPIVLSYSKTKANLPLSLIAPNLSTLGIILPYSGLHHLLFHSIDFPLVFTSANISGEPIIKDCYSVIQKLQNVCDGILSYNRDILNPIDDSLVRILGKKTQVLRRARGYLSDIPLQTPHHTKDFIALGAQQKSTFCLNLHNKLFLSPHLGDLDNLESINNFKQNLSLFSQQYQAKIHTFCGDLHPNYTQREFLNGSDSHFIQHHFAHLLSNVAENKIKQEVLGVIFDGTGYGLDGNIWGGEFLFYDHKKPLNFKRKAFFAPFKLLGGEMAIKDTRRLGIEALFIAFGNDYKNLNLPLLNSLKKDYGENIINFFYKQHQNAQSYTCNSVGRIFDMVASLCNLIEKTSYEGEGGMVLESLAYKALKHKKQAKIYPFRISKNIIFWESIIQEIYQDLQNHIPLENIALNFHQTLANIISIIAQKYSTILLSGGCFQNAILTKLTLKALKGKKVFLNGEIPCNDGGISFGQTYYMRLKTSQKH</sequence>
<reference evidence="12 13" key="1">
    <citation type="journal article" date="2009" name="J. Bacteriol.">
        <title>Genome sequence of the emerging pathogen Helicobacter canadensis.</title>
        <authorList>
            <person name="Loman N.J."/>
            <person name="Snyder L.A."/>
            <person name="Linton J.D."/>
            <person name="Langdon R."/>
            <person name="Lawson A.J."/>
            <person name="Weinstock G.M."/>
            <person name="Wren B.W."/>
            <person name="Pallen M.J."/>
        </authorList>
    </citation>
    <scope>NUCLEOTIDE SEQUENCE [LARGE SCALE GENOMIC DNA]</scope>
    <source>
        <strain evidence="12 13">MIT 98-5491</strain>
    </source>
</reference>
<dbReference type="PANTHER" id="PTHR42959">
    <property type="entry name" value="CARBAMOYLTRANSFERASE"/>
    <property type="match status" value="1"/>
</dbReference>
<keyword evidence="4" id="KW-0479">Metal-binding</keyword>
<keyword evidence="6" id="KW-0862">Zinc</keyword>
<dbReference type="NCBIfam" id="TIGR00143">
    <property type="entry name" value="hypF"/>
    <property type="match status" value="1"/>
</dbReference>
<dbReference type="Proteomes" id="UP000007032">
    <property type="component" value="Chromosome"/>
</dbReference>
<dbReference type="SUPFAM" id="SSF55821">
    <property type="entry name" value="YrdC/RibB"/>
    <property type="match status" value="1"/>
</dbReference>
<dbReference type="InterPro" id="IPR041440">
    <property type="entry name" value="HypF_C"/>
</dbReference>
<dbReference type="InterPro" id="IPR051060">
    <property type="entry name" value="Carbamoyltrans_HypF-like"/>
</dbReference>
<evidence type="ECO:0000256" key="4">
    <source>
        <dbReference type="ARBA" id="ARBA00022723"/>
    </source>
</evidence>
<evidence type="ECO:0000256" key="8">
    <source>
        <dbReference type="PIRNR" id="PIRNR006256"/>
    </source>
</evidence>
<dbReference type="HOGENOM" id="CLU_009164_0_0_7"/>
<accession>C5ZZ62</accession>
<dbReference type="Pfam" id="PF01300">
    <property type="entry name" value="Sua5_yciO_yrdC"/>
    <property type="match status" value="1"/>
</dbReference>
<feature type="domain" description="Acylphosphatase-like" evidence="10">
    <location>
        <begin position="9"/>
        <end position="95"/>
    </location>
</feature>
<keyword evidence="13" id="KW-1185">Reference proteome</keyword>
<evidence type="ECO:0000256" key="1">
    <source>
        <dbReference type="ARBA" id="ARBA00004711"/>
    </source>
</evidence>
<dbReference type="EMBL" id="CM000776">
    <property type="protein sequence ID" value="EES89320.1"/>
    <property type="molecule type" value="Genomic_DNA"/>
</dbReference>
<dbReference type="InterPro" id="IPR011125">
    <property type="entry name" value="Znf_HypF"/>
</dbReference>
<dbReference type="InterPro" id="IPR001792">
    <property type="entry name" value="Acylphosphatase-like_dom"/>
</dbReference>
<dbReference type="GO" id="GO:0016743">
    <property type="term" value="F:carboxyl- or carbamoyltransferase activity"/>
    <property type="evidence" value="ECO:0007669"/>
    <property type="project" value="UniProtKB-UniRule"/>
</dbReference>
<keyword evidence="5" id="KW-0863">Zinc-finger</keyword>
<dbReference type="Gene3D" id="3.90.870.50">
    <property type="match status" value="1"/>
</dbReference>
<evidence type="ECO:0000256" key="2">
    <source>
        <dbReference type="ARBA" id="ARBA00008097"/>
    </source>
</evidence>
<feature type="active site" evidence="9">
    <location>
        <position position="42"/>
    </location>
</feature>
<evidence type="ECO:0000256" key="3">
    <source>
        <dbReference type="ARBA" id="ARBA00022598"/>
    </source>
</evidence>
<dbReference type="GO" id="GO:0003998">
    <property type="term" value="F:acylphosphatase activity"/>
    <property type="evidence" value="ECO:0007669"/>
    <property type="project" value="UniProtKB-EC"/>
</dbReference>
<dbReference type="GO" id="GO:0003725">
    <property type="term" value="F:double-stranded RNA binding"/>
    <property type="evidence" value="ECO:0007669"/>
    <property type="project" value="InterPro"/>
</dbReference>
<dbReference type="GO" id="GO:0051604">
    <property type="term" value="P:protein maturation"/>
    <property type="evidence" value="ECO:0007669"/>
    <property type="project" value="TreeGrafter"/>
</dbReference>
<dbReference type="eggNOG" id="COG0068">
    <property type="taxonomic scope" value="Bacteria"/>
</dbReference>
<evidence type="ECO:0000256" key="5">
    <source>
        <dbReference type="ARBA" id="ARBA00022771"/>
    </source>
</evidence>
<dbReference type="InterPro" id="IPR004421">
    <property type="entry name" value="Carbamoyltransferase_HypF"/>
</dbReference>
<keyword evidence="3" id="KW-0436">Ligase</keyword>
<comment type="catalytic activity">
    <reaction evidence="7">
        <text>C-terminal L-cysteinyl-[HypE protein] + carbamoyl phosphate + ATP + H2O = C-terminal S-carboxamide-L-cysteinyl-[HypE protein] + AMP + phosphate + diphosphate + H(+)</text>
        <dbReference type="Rhea" id="RHEA:55636"/>
        <dbReference type="Rhea" id="RHEA-COMP:14247"/>
        <dbReference type="Rhea" id="RHEA-COMP:14392"/>
        <dbReference type="ChEBI" id="CHEBI:15377"/>
        <dbReference type="ChEBI" id="CHEBI:15378"/>
        <dbReference type="ChEBI" id="CHEBI:30616"/>
        <dbReference type="ChEBI" id="CHEBI:33019"/>
        <dbReference type="ChEBI" id="CHEBI:43474"/>
        <dbReference type="ChEBI" id="CHEBI:58228"/>
        <dbReference type="ChEBI" id="CHEBI:76913"/>
        <dbReference type="ChEBI" id="CHEBI:139126"/>
        <dbReference type="ChEBI" id="CHEBI:456215"/>
    </reaction>
</comment>
<dbReference type="UniPathway" id="UPA00335"/>
<evidence type="ECO:0000313" key="12">
    <source>
        <dbReference type="EMBL" id="EES89320.1"/>
    </source>
</evidence>
<dbReference type="GO" id="GO:0008270">
    <property type="term" value="F:zinc ion binding"/>
    <property type="evidence" value="ECO:0007669"/>
    <property type="project" value="UniProtKB-KW"/>
</dbReference>
<comment type="similarity">
    <text evidence="2 8">Belongs to the carbamoyltransferase HypF family.</text>
</comment>
<evidence type="ECO:0000313" key="13">
    <source>
        <dbReference type="Proteomes" id="UP000007032"/>
    </source>
</evidence>
<gene>
    <name evidence="12" type="primary">hypF</name>
    <name evidence="12" type="ORF">HCAN_0603</name>
</gene>
<dbReference type="Pfam" id="PF22521">
    <property type="entry name" value="HypF_C_2"/>
    <property type="match status" value="1"/>
</dbReference>
<dbReference type="PANTHER" id="PTHR42959:SF1">
    <property type="entry name" value="CARBAMOYLTRANSFERASE HYPF"/>
    <property type="match status" value="1"/>
</dbReference>
<name>C5ZZ62_9HELI</name>
<evidence type="ECO:0000256" key="9">
    <source>
        <dbReference type="PROSITE-ProRule" id="PRU00520"/>
    </source>
</evidence>
<dbReference type="PROSITE" id="PS00150">
    <property type="entry name" value="ACYLPHOSPHATASE_1"/>
    <property type="match status" value="1"/>
</dbReference>
<dbReference type="Gene3D" id="3.30.110.120">
    <property type="match status" value="1"/>
</dbReference>
<feature type="domain" description="YrdC-like" evidence="11">
    <location>
        <begin position="218"/>
        <end position="404"/>
    </location>
</feature>
<evidence type="ECO:0000259" key="11">
    <source>
        <dbReference type="PROSITE" id="PS51163"/>
    </source>
</evidence>
<dbReference type="PROSITE" id="PS51160">
    <property type="entry name" value="ACYLPHOSPHATASE_3"/>
    <property type="match status" value="1"/>
</dbReference>
<dbReference type="Pfam" id="PF07503">
    <property type="entry name" value="zf-HYPF"/>
    <property type="match status" value="2"/>
</dbReference>
<dbReference type="InterPro" id="IPR055128">
    <property type="entry name" value="HypF_C_2"/>
</dbReference>
<dbReference type="PROSITE" id="PS51163">
    <property type="entry name" value="YRDC"/>
    <property type="match status" value="1"/>
</dbReference>
<dbReference type="Gene3D" id="3.30.420.360">
    <property type="match status" value="1"/>
</dbReference>
<evidence type="ECO:0000259" key="10">
    <source>
        <dbReference type="PROSITE" id="PS51160"/>
    </source>
</evidence>
<protein>
    <recommendedName>
        <fullName evidence="8">Carbamoyltransferase</fullName>
        <ecNumber evidence="8">6.2.-.-</ecNumber>
    </recommendedName>
</protein>
<dbReference type="AlphaFoldDB" id="C5ZZ62"/>